<keyword evidence="3" id="KW-0520">NAD</keyword>
<reference evidence="7 8" key="1">
    <citation type="submission" date="2016-04" db="EMBL/GenBank/DDBJ databases">
        <title>Complete genome sequence of Fictibacillus phosphorivorans G25-29, a strain toxic to nematodes.</title>
        <authorList>
            <person name="Zheng Z."/>
        </authorList>
    </citation>
    <scope>NUCLEOTIDE SEQUENCE [LARGE SCALE GENOMIC DNA]</scope>
    <source>
        <strain evidence="7 8">G25-29</strain>
    </source>
</reference>
<dbReference type="Gene3D" id="3.40.50.720">
    <property type="entry name" value="NAD(P)-binding Rossmann-like Domain"/>
    <property type="match status" value="2"/>
</dbReference>
<dbReference type="SUPFAM" id="SSF52283">
    <property type="entry name" value="Formate/glycerate dehydrogenase catalytic domain-like"/>
    <property type="match status" value="1"/>
</dbReference>
<accession>A0A160IK80</accession>
<keyword evidence="2 4" id="KW-0560">Oxidoreductase</keyword>
<dbReference type="STRING" id="1221500.ABE65_002690"/>
<evidence type="ECO:0000256" key="4">
    <source>
        <dbReference type="RuleBase" id="RU003719"/>
    </source>
</evidence>
<dbReference type="EMBL" id="CP015378">
    <property type="protein sequence ID" value="ANC75800.1"/>
    <property type="molecule type" value="Genomic_DNA"/>
</dbReference>
<dbReference type="PANTHER" id="PTHR43333:SF1">
    <property type="entry name" value="D-ISOMER SPECIFIC 2-HYDROXYACID DEHYDROGENASE NAD-BINDING DOMAIN-CONTAINING PROTEIN"/>
    <property type="match status" value="1"/>
</dbReference>
<dbReference type="SUPFAM" id="SSF51735">
    <property type="entry name" value="NAD(P)-binding Rossmann-fold domains"/>
    <property type="match status" value="1"/>
</dbReference>
<evidence type="ECO:0000256" key="2">
    <source>
        <dbReference type="ARBA" id="ARBA00023002"/>
    </source>
</evidence>
<dbReference type="InterPro" id="IPR036291">
    <property type="entry name" value="NAD(P)-bd_dom_sf"/>
</dbReference>
<dbReference type="GO" id="GO:0016616">
    <property type="term" value="F:oxidoreductase activity, acting on the CH-OH group of donors, NAD or NADP as acceptor"/>
    <property type="evidence" value="ECO:0007669"/>
    <property type="project" value="InterPro"/>
</dbReference>
<evidence type="ECO:0000313" key="8">
    <source>
        <dbReference type="Proteomes" id="UP000076623"/>
    </source>
</evidence>
<evidence type="ECO:0000256" key="3">
    <source>
        <dbReference type="ARBA" id="ARBA00023027"/>
    </source>
</evidence>
<name>A0A160IK80_9BACL</name>
<keyword evidence="8" id="KW-1185">Reference proteome</keyword>
<dbReference type="FunFam" id="3.40.50.720:FF:000363">
    <property type="entry name" value="D-isomer specific 2-hydroxyacid dehydrogenase"/>
    <property type="match status" value="1"/>
</dbReference>
<evidence type="ECO:0000313" key="7">
    <source>
        <dbReference type="EMBL" id="ANC75800.1"/>
    </source>
</evidence>
<dbReference type="Pfam" id="PF02826">
    <property type="entry name" value="2-Hacid_dh_C"/>
    <property type="match status" value="1"/>
</dbReference>
<dbReference type="CDD" id="cd05300">
    <property type="entry name" value="2-Hacid_dh_1"/>
    <property type="match status" value="1"/>
</dbReference>
<dbReference type="Proteomes" id="UP000076623">
    <property type="component" value="Chromosome"/>
</dbReference>
<comment type="similarity">
    <text evidence="1 4">Belongs to the D-isomer specific 2-hydroxyacid dehydrogenase family.</text>
</comment>
<dbReference type="InterPro" id="IPR006139">
    <property type="entry name" value="D-isomer_2_OHA_DH_cat_dom"/>
</dbReference>
<gene>
    <name evidence="7" type="ORF">ABE65_002690</name>
</gene>
<organism evidence="7 8">
    <name type="scientific">Fictibacillus phosphorivorans</name>
    <dbReference type="NCBI Taxonomy" id="1221500"/>
    <lineage>
        <taxon>Bacteria</taxon>
        <taxon>Bacillati</taxon>
        <taxon>Bacillota</taxon>
        <taxon>Bacilli</taxon>
        <taxon>Bacillales</taxon>
        <taxon>Fictibacillaceae</taxon>
        <taxon>Fictibacillus</taxon>
    </lineage>
</organism>
<dbReference type="InterPro" id="IPR006140">
    <property type="entry name" value="D-isomer_DH_NAD-bd"/>
</dbReference>
<dbReference type="AlphaFoldDB" id="A0A160IK80"/>
<protein>
    <submittedName>
        <fullName evidence="7">3-phosphoglycerate dehydrogenase</fullName>
    </submittedName>
</protein>
<evidence type="ECO:0000259" key="6">
    <source>
        <dbReference type="Pfam" id="PF02826"/>
    </source>
</evidence>
<dbReference type="RefSeq" id="WP_066391159.1">
    <property type="nucleotide sequence ID" value="NZ_CP015378.1"/>
</dbReference>
<dbReference type="Pfam" id="PF00389">
    <property type="entry name" value="2-Hacid_dh"/>
    <property type="match status" value="1"/>
</dbReference>
<dbReference type="PROSITE" id="PS00065">
    <property type="entry name" value="D_2_HYDROXYACID_DH_1"/>
    <property type="match status" value="1"/>
</dbReference>
<sequence>MILSSARLRDEIKEEIKNKFPEEEFHFYNNMKEAKAYLNQAEVLVSYGEDLTDELVAEAKALKWIMVISAGLDKMPFNALEKQGVLITNARGIHKTPMAEYTISMMLHVSRKANILLENQKQHIWDRKVPMTEVSGKTLGILGTGAIGCEIARLAKAFNMKTIGFNRSGHPAENCDVIVDKEGISTLYEESDFIVNVLPSTPQTYQFVGKNAFSLMKPNAVFINIGRGKTVDEEELIHVLQDEKIGHAVLDVFEKEPLKEESPLWDLKNVTVTPHLSGISPQYQERAIEIFCDNLTLFRKDKQEEMINIIPFDRGY</sequence>
<dbReference type="PANTHER" id="PTHR43333">
    <property type="entry name" value="2-HACID_DH_C DOMAIN-CONTAINING PROTEIN"/>
    <property type="match status" value="1"/>
</dbReference>
<dbReference type="InterPro" id="IPR029752">
    <property type="entry name" value="D-isomer_DH_CS1"/>
</dbReference>
<proteinExistence type="inferred from homology"/>
<dbReference type="KEGG" id="fpn:ABE65_002690"/>
<evidence type="ECO:0000256" key="1">
    <source>
        <dbReference type="ARBA" id="ARBA00005854"/>
    </source>
</evidence>
<feature type="domain" description="D-isomer specific 2-hydroxyacid dehydrogenase catalytic" evidence="5">
    <location>
        <begin position="7"/>
        <end position="302"/>
    </location>
</feature>
<evidence type="ECO:0000259" key="5">
    <source>
        <dbReference type="Pfam" id="PF00389"/>
    </source>
</evidence>
<feature type="domain" description="D-isomer specific 2-hydroxyacid dehydrogenase NAD-binding" evidence="6">
    <location>
        <begin position="103"/>
        <end position="277"/>
    </location>
</feature>
<dbReference type="GO" id="GO:0051287">
    <property type="term" value="F:NAD binding"/>
    <property type="evidence" value="ECO:0007669"/>
    <property type="project" value="InterPro"/>
</dbReference>